<organism evidence="2 3">
    <name type="scientific">Geodia barretti</name>
    <name type="common">Barrett's horny sponge</name>
    <dbReference type="NCBI Taxonomy" id="519541"/>
    <lineage>
        <taxon>Eukaryota</taxon>
        <taxon>Metazoa</taxon>
        <taxon>Porifera</taxon>
        <taxon>Demospongiae</taxon>
        <taxon>Heteroscleromorpha</taxon>
        <taxon>Tetractinellida</taxon>
        <taxon>Astrophorina</taxon>
        <taxon>Geodiidae</taxon>
        <taxon>Geodia</taxon>
    </lineage>
</organism>
<proteinExistence type="predicted"/>
<dbReference type="Proteomes" id="UP001174909">
    <property type="component" value="Unassembled WGS sequence"/>
</dbReference>
<feature type="region of interest" description="Disordered" evidence="1">
    <location>
        <begin position="108"/>
        <end position="136"/>
    </location>
</feature>
<sequence>MDWELSNPILYLDIMRWCWQQDFRSRPSADHLIDVLSNEGVPRLMEAVSLHDSSDITANALCIFLLSRVHQRLEQEYGITSPCTSHPFVARGDLQEDVWLGLYSGDSRRGGDGGRGREKGREGEEKRRERAKCSQSPFQDNRHVLRNRHHVGGNRRRANSCSSTRTHQNDILSRTHWLCSRTSQSPISPPSPLCDSVLVTRSDGCVLLFDEVTQEHKLPDDSHYDQPVKRDAAAPSDRCFGRPKTAIFGTAHVVSGNQENRGPVSERLVMKVECSVYSSSPVTSICCVRDILHLALHNGEILQLHTSHDQIDSVSRLRGHVKSIHSLLTLGARVLPRHWRPSILGRSNVMDYLLELLGEDDIQDITDSMVGRQTRLLVSVGKGFYGIAGKVVEALMSPSDISDNFLLLWSL</sequence>
<evidence type="ECO:0000313" key="2">
    <source>
        <dbReference type="EMBL" id="CAI8051767.1"/>
    </source>
</evidence>
<name>A0AA35TPS5_GEOBA</name>
<dbReference type="EMBL" id="CASHTH010003959">
    <property type="protein sequence ID" value="CAI8051767.1"/>
    <property type="molecule type" value="Genomic_DNA"/>
</dbReference>
<reference evidence="2" key="1">
    <citation type="submission" date="2023-03" db="EMBL/GenBank/DDBJ databases">
        <authorList>
            <person name="Steffen K."/>
            <person name="Cardenas P."/>
        </authorList>
    </citation>
    <scope>NUCLEOTIDE SEQUENCE</scope>
</reference>
<evidence type="ECO:0000313" key="3">
    <source>
        <dbReference type="Proteomes" id="UP001174909"/>
    </source>
</evidence>
<accession>A0AA35TPS5</accession>
<feature type="compositionally biased region" description="Basic and acidic residues" evidence="1">
    <location>
        <begin position="108"/>
        <end position="132"/>
    </location>
</feature>
<comment type="caution">
    <text evidence="2">The sequence shown here is derived from an EMBL/GenBank/DDBJ whole genome shotgun (WGS) entry which is preliminary data.</text>
</comment>
<keyword evidence="3" id="KW-1185">Reference proteome</keyword>
<evidence type="ECO:0000256" key="1">
    <source>
        <dbReference type="SAM" id="MobiDB-lite"/>
    </source>
</evidence>
<gene>
    <name evidence="2" type="ORF">GBAR_LOCUS28334</name>
</gene>
<protein>
    <submittedName>
        <fullName evidence="2">Uncharacterized protein</fullName>
    </submittedName>
</protein>
<dbReference type="AlphaFoldDB" id="A0AA35TPS5"/>